<sequence>MVSSTKVTRHSIIKDLKGSARQHYPTPQDLNPVNSKFSRGVKKTKGFIKEVASLLTTSSVTALTVFGLEISLLNGLLLGLIITLLVVGFFKPIYLTLSALGAVFLVLITANKLVEYGIYFIKQLILFFNLRDGAFMENSVMAVIDQYISLV</sequence>
<dbReference type="RefSeq" id="WP_241551754.1">
    <property type="nucleotide sequence ID" value="NZ_JANCNS010000002.1"/>
</dbReference>
<dbReference type="AlphaFoldDB" id="A0A9X2IAI7"/>
<keyword evidence="1" id="KW-1133">Transmembrane helix</keyword>
<name>A0A9X2IAI7_9FLAO</name>
<keyword evidence="3" id="KW-1185">Reference proteome</keyword>
<comment type="caution">
    <text evidence="2">The sequence shown here is derived from an EMBL/GenBank/DDBJ whole genome shotgun (WGS) entry which is preliminary data.</text>
</comment>
<keyword evidence="1" id="KW-0812">Transmembrane</keyword>
<evidence type="ECO:0000256" key="1">
    <source>
        <dbReference type="SAM" id="Phobius"/>
    </source>
</evidence>
<keyword evidence="1" id="KW-0472">Membrane</keyword>
<accession>A0A9X2IAI7</accession>
<dbReference type="Proteomes" id="UP001155280">
    <property type="component" value="Unassembled WGS sequence"/>
</dbReference>
<evidence type="ECO:0000313" key="2">
    <source>
        <dbReference type="EMBL" id="MCP9199943.1"/>
    </source>
</evidence>
<organism evidence="2 3">
    <name type="scientific">Christiangramia oceanisediminis</name>
    <dbReference type="NCBI Taxonomy" id="2920386"/>
    <lineage>
        <taxon>Bacteria</taxon>
        <taxon>Pseudomonadati</taxon>
        <taxon>Bacteroidota</taxon>
        <taxon>Flavobacteriia</taxon>
        <taxon>Flavobacteriales</taxon>
        <taxon>Flavobacteriaceae</taxon>
        <taxon>Christiangramia</taxon>
    </lineage>
</organism>
<dbReference type="EMBL" id="JANCNS010000002">
    <property type="protein sequence ID" value="MCP9199943.1"/>
    <property type="molecule type" value="Genomic_DNA"/>
</dbReference>
<proteinExistence type="predicted"/>
<feature type="transmembrane region" description="Helical" evidence="1">
    <location>
        <begin position="63"/>
        <end position="87"/>
    </location>
</feature>
<reference evidence="2" key="1">
    <citation type="submission" date="2022-07" db="EMBL/GenBank/DDBJ databases">
        <title>Gramela sediminis sp. nov., isolated from deep-sea sediment of the Indian Ocean.</title>
        <authorList>
            <person name="Shi H."/>
        </authorList>
    </citation>
    <scope>NUCLEOTIDE SEQUENCE</scope>
    <source>
        <strain evidence="2">GC03-9</strain>
    </source>
</reference>
<feature type="transmembrane region" description="Helical" evidence="1">
    <location>
        <begin position="93"/>
        <end position="114"/>
    </location>
</feature>
<gene>
    <name evidence="2" type="ORF">MKO06_08500</name>
</gene>
<protein>
    <submittedName>
        <fullName evidence="2">Uncharacterized protein</fullName>
    </submittedName>
</protein>
<evidence type="ECO:0000313" key="3">
    <source>
        <dbReference type="Proteomes" id="UP001155280"/>
    </source>
</evidence>